<dbReference type="AlphaFoldDB" id="A0A6N7VVG0"/>
<evidence type="ECO:0000313" key="2">
    <source>
        <dbReference type="EMBL" id="MSS84970.1"/>
    </source>
</evidence>
<dbReference type="EMBL" id="VULO01000011">
    <property type="protein sequence ID" value="MSS84970.1"/>
    <property type="molecule type" value="Genomic_DNA"/>
</dbReference>
<reference evidence="2 3" key="1">
    <citation type="submission" date="2019-08" db="EMBL/GenBank/DDBJ databases">
        <title>In-depth cultivation of the pig gut microbiome towards novel bacterial diversity and tailored functional studies.</title>
        <authorList>
            <person name="Wylensek D."/>
            <person name="Hitch T.C.A."/>
            <person name="Clavel T."/>
        </authorList>
    </citation>
    <scope>NUCLEOTIDE SEQUENCE [LARGE SCALE GENOMIC DNA]</scope>
    <source>
        <strain evidence="2 3">WB03_NA08</strain>
    </source>
</reference>
<comment type="caution">
    <text evidence="2">The sequence shown here is derived from an EMBL/GenBank/DDBJ whole genome shotgun (WGS) entry which is preliminary data.</text>
</comment>
<dbReference type="Proteomes" id="UP000470875">
    <property type="component" value="Unassembled WGS sequence"/>
</dbReference>
<proteinExistence type="predicted"/>
<evidence type="ECO:0000313" key="3">
    <source>
        <dbReference type="Proteomes" id="UP000470875"/>
    </source>
</evidence>
<feature type="region of interest" description="Disordered" evidence="1">
    <location>
        <begin position="77"/>
        <end position="110"/>
    </location>
</feature>
<dbReference type="RefSeq" id="WP_154545803.1">
    <property type="nucleotide sequence ID" value="NZ_VULO01000011.1"/>
</dbReference>
<organism evidence="2 3">
    <name type="scientific">Scrofimicrobium canadense</name>
    <dbReference type="NCBI Taxonomy" id="2652290"/>
    <lineage>
        <taxon>Bacteria</taxon>
        <taxon>Bacillati</taxon>
        <taxon>Actinomycetota</taxon>
        <taxon>Actinomycetes</taxon>
        <taxon>Actinomycetales</taxon>
        <taxon>Actinomycetaceae</taxon>
        <taxon>Scrofimicrobium</taxon>
    </lineage>
</organism>
<gene>
    <name evidence="2" type="ORF">FYJ24_09380</name>
</gene>
<accession>A0A6N7VVG0</accession>
<evidence type="ECO:0000256" key="1">
    <source>
        <dbReference type="SAM" id="MobiDB-lite"/>
    </source>
</evidence>
<sequence length="120" mass="13213">MEFPFGTSVYRLRAEAKVDPYDPDSTIPADWDHPDVLEIPNAFIAQSSTSMTKAESREQALEAKSLFCDGAFDIRKGDRIRNGPPGAPTYTIDGIPPAADTNPFTGWSPPREIPLNRYVG</sequence>
<protein>
    <submittedName>
        <fullName evidence="2">Uncharacterized protein</fullName>
    </submittedName>
</protein>
<keyword evidence="3" id="KW-1185">Reference proteome</keyword>
<name>A0A6N7VVG0_9ACTO</name>